<feature type="compositionally biased region" description="Low complexity" evidence="1">
    <location>
        <begin position="225"/>
        <end position="237"/>
    </location>
</feature>
<feature type="compositionally biased region" description="Polar residues" evidence="1">
    <location>
        <begin position="396"/>
        <end position="406"/>
    </location>
</feature>
<keyword evidence="4" id="KW-1185">Reference proteome</keyword>
<feature type="region of interest" description="Disordered" evidence="1">
    <location>
        <begin position="395"/>
        <end position="420"/>
    </location>
</feature>
<keyword evidence="2" id="KW-1133">Transmembrane helix</keyword>
<dbReference type="AlphaFoldDB" id="A0A6C2UL97"/>
<proteinExistence type="predicted"/>
<accession>A0A6C2UL97</accession>
<evidence type="ECO:0000313" key="3">
    <source>
        <dbReference type="EMBL" id="VGO20074.1"/>
    </source>
</evidence>
<feature type="region of interest" description="Disordered" evidence="1">
    <location>
        <begin position="334"/>
        <end position="354"/>
    </location>
</feature>
<evidence type="ECO:0000313" key="4">
    <source>
        <dbReference type="Proteomes" id="UP000346198"/>
    </source>
</evidence>
<evidence type="ECO:0000256" key="1">
    <source>
        <dbReference type="SAM" id="MobiDB-lite"/>
    </source>
</evidence>
<keyword evidence="2" id="KW-0472">Membrane</keyword>
<name>A0A6C2UL97_9BACT</name>
<organism evidence="3 4">
    <name type="scientific">Pontiella sulfatireligans</name>
    <dbReference type="NCBI Taxonomy" id="2750658"/>
    <lineage>
        <taxon>Bacteria</taxon>
        <taxon>Pseudomonadati</taxon>
        <taxon>Kiritimatiellota</taxon>
        <taxon>Kiritimatiellia</taxon>
        <taxon>Kiritimatiellales</taxon>
        <taxon>Pontiellaceae</taxon>
        <taxon>Pontiella</taxon>
    </lineage>
</organism>
<protein>
    <submittedName>
        <fullName evidence="3">Uncharacterized protein</fullName>
    </submittedName>
</protein>
<feature type="transmembrane region" description="Helical" evidence="2">
    <location>
        <begin position="12"/>
        <end position="32"/>
    </location>
</feature>
<gene>
    <name evidence="3" type="ORF">SCARR_02134</name>
</gene>
<dbReference type="Proteomes" id="UP000346198">
    <property type="component" value="Unassembled WGS sequence"/>
</dbReference>
<keyword evidence="2" id="KW-0812">Transmembrane</keyword>
<dbReference type="EMBL" id="CAAHFH010000001">
    <property type="protein sequence ID" value="VGO20074.1"/>
    <property type="molecule type" value="Genomic_DNA"/>
</dbReference>
<feature type="region of interest" description="Disordered" evidence="1">
    <location>
        <begin position="210"/>
        <end position="262"/>
    </location>
</feature>
<feature type="region of interest" description="Disordered" evidence="1">
    <location>
        <begin position="479"/>
        <end position="534"/>
    </location>
</feature>
<dbReference type="RefSeq" id="WP_136061519.1">
    <property type="nucleotide sequence ID" value="NZ_CAAHFH010000001.1"/>
</dbReference>
<reference evidence="3 4" key="1">
    <citation type="submission" date="2019-04" db="EMBL/GenBank/DDBJ databases">
        <authorList>
            <person name="Van Vliet M D."/>
        </authorList>
    </citation>
    <scope>NUCLEOTIDE SEQUENCE [LARGE SCALE GENOMIC DNA]</scope>
    <source>
        <strain evidence="3 4">F21</strain>
    </source>
</reference>
<sequence length="534" mass="56997">MSLADLTKEQKQYALIGLLVAAALIALIGFGIRLSLKSISAAKLELQNLVGKIENADRALAHEDIAQELESSIEALKGFMVKLPPNRNYYSWASEVIYSIAREASLDIDAIDEVGLHNSLDAEEGIKLESYSLRITARGGYENSKQFLRLVEEQHPFARFTGIEINKGASPEMHEIQLFLQWPFSLGVLEQQWDAIAARKQTLDKRVAKPLAEREKIPPPQPETPVAVAASQPAAAPESMLSAPSKKEPAPEPKAPVAEKAAPVRPVMPENAVAEPSPIVAQTPKPAVKPVEKPVAKPVLAPAPQPVVVQAPEPAPQRIPESVPVEPVVLADLSKSSEPAVEDPAKQTALTDPQLEELIGEPDAVEDLPEAPAPMLSGLEGLLGSIVLDVVEASESLPSTDSSQEDSGAVVQGDGKGASELGGLIESLSQEMVGPHLPKEDPMMEESVVEAVAMPQVEAAPVAEEDDLLEYIAQLPEEPAAPVVKEEDAPAEQSVDSSISAKKIESLLKKPVSKKQTSLSGFLDSIVEGKNENS</sequence>
<evidence type="ECO:0000256" key="2">
    <source>
        <dbReference type="SAM" id="Phobius"/>
    </source>
</evidence>